<evidence type="ECO:0000313" key="3">
    <source>
        <dbReference type="Proteomes" id="UP000286097"/>
    </source>
</evidence>
<sequence length="136" mass="15284">MVMVHTCWWWSSYKKLELEWQEGCARGQKQLANVADSVQKTTYLTGEHWGSLADCEQLQGRASSRVRGQIIDVARKGVIMLDCAGLMLRWAFGCAVMGFGASMLQSIAERSQWIGKWKYAGLFLLLLSSLTSLYAI</sequence>
<keyword evidence="1" id="KW-0812">Transmembrane</keyword>
<evidence type="ECO:0000313" key="2">
    <source>
        <dbReference type="EMBL" id="RQM16782.1"/>
    </source>
</evidence>
<accession>A0A425CID1</accession>
<feature type="transmembrane region" description="Helical" evidence="1">
    <location>
        <begin position="87"/>
        <end position="107"/>
    </location>
</feature>
<gene>
    <name evidence="2" type="ORF">DD237_000553</name>
</gene>
<protein>
    <submittedName>
        <fullName evidence="2">Uncharacterized protein</fullName>
    </submittedName>
</protein>
<feature type="transmembrane region" description="Helical" evidence="1">
    <location>
        <begin position="119"/>
        <end position="135"/>
    </location>
</feature>
<organism evidence="2 3">
    <name type="scientific">Peronospora effusa</name>
    <dbReference type="NCBI Taxonomy" id="542832"/>
    <lineage>
        <taxon>Eukaryota</taxon>
        <taxon>Sar</taxon>
        <taxon>Stramenopiles</taxon>
        <taxon>Oomycota</taxon>
        <taxon>Peronosporomycetes</taxon>
        <taxon>Peronosporales</taxon>
        <taxon>Peronosporaceae</taxon>
        <taxon>Peronospora</taxon>
    </lineage>
</organism>
<dbReference type="Proteomes" id="UP000286097">
    <property type="component" value="Unassembled WGS sequence"/>
</dbReference>
<keyword evidence="1" id="KW-1133">Transmembrane helix</keyword>
<dbReference type="AlphaFoldDB" id="A0A425CID1"/>
<proteinExistence type="predicted"/>
<keyword evidence="1" id="KW-0472">Membrane</keyword>
<dbReference type="EMBL" id="QKXF01000110">
    <property type="protein sequence ID" value="RQM16782.1"/>
    <property type="molecule type" value="Genomic_DNA"/>
</dbReference>
<dbReference type="VEuPathDB" id="FungiDB:DD237_000553"/>
<evidence type="ECO:0000256" key="1">
    <source>
        <dbReference type="SAM" id="Phobius"/>
    </source>
</evidence>
<comment type="caution">
    <text evidence="2">The sequence shown here is derived from an EMBL/GenBank/DDBJ whole genome shotgun (WGS) entry which is preliminary data.</text>
</comment>
<name>A0A425CID1_9STRA</name>
<reference evidence="2 3" key="1">
    <citation type="submission" date="2018-06" db="EMBL/GenBank/DDBJ databases">
        <title>Comparative genomics of downy mildews reveals potential adaptations to biotrophy.</title>
        <authorList>
            <person name="Fletcher K."/>
            <person name="Klosterman S.J."/>
            <person name="Derevnina L."/>
            <person name="Martin F."/>
            <person name="Koike S."/>
            <person name="Reyes Chin-Wo S."/>
            <person name="Mou B."/>
            <person name="Michelmore R."/>
        </authorList>
    </citation>
    <scope>NUCLEOTIDE SEQUENCE [LARGE SCALE GENOMIC DNA]</scope>
    <source>
        <strain evidence="2 3">R13</strain>
    </source>
</reference>